<dbReference type="PANTHER" id="PTHR11559">
    <property type="entry name" value="CARBOXYLESTERASE"/>
    <property type="match status" value="1"/>
</dbReference>
<gene>
    <name evidence="3" type="ORF">PCON_05314</name>
</gene>
<keyword evidence="4" id="KW-1185">Reference proteome</keyword>
<reference evidence="3 4" key="1">
    <citation type="journal article" date="2013" name="PLoS Genet.">
        <title>The genome and development-dependent transcriptomes of Pyronema confluens: a window into fungal evolution.</title>
        <authorList>
            <person name="Traeger S."/>
            <person name="Altegoer F."/>
            <person name="Freitag M."/>
            <person name="Gabaldon T."/>
            <person name="Kempken F."/>
            <person name="Kumar A."/>
            <person name="Marcet-Houben M."/>
            <person name="Poggeler S."/>
            <person name="Stajich J.E."/>
            <person name="Nowrousian M."/>
        </authorList>
    </citation>
    <scope>NUCLEOTIDE SEQUENCE [LARGE SCALE GENOMIC DNA]</scope>
    <source>
        <strain evidence="4">CBS 100304</strain>
        <tissue evidence="3">Vegetative mycelium</tissue>
    </source>
</reference>
<dbReference type="InterPro" id="IPR019819">
    <property type="entry name" value="Carboxylesterase_B_CS"/>
</dbReference>
<dbReference type="EMBL" id="HF935268">
    <property type="protein sequence ID" value="CCX05727.1"/>
    <property type="molecule type" value="Genomic_DNA"/>
</dbReference>
<feature type="signal peptide" evidence="1">
    <location>
        <begin position="1"/>
        <end position="17"/>
    </location>
</feature>
<dbReference type="SUPFAM" id="SSF53474">
    <property type="entry name" value="alpha/beta-Hydrolases"/>
    <property type="match status" value="1"/>
</dbReference>
<dbReference type="eggNOG" id="KOG4389">
    <property type="taxonomic scope" value="Eukaryota"/>
</dbReference>
<dbReference type="AlphaFoldDB" id="U4KWA3"/>
<dbReference type="InterPro" id="IPR029058">
    <property type="entry name" value="AB_hydrolase_fold"/>
</dbReference>
<accession>U4KWA3</accession>
<evidence type="ECO:0000313" key="3">
    <source>
        <dbReference type="EMBL" id="CCX05727.1"/>
    </source>
</evidence>
<dbReference type="PROSITE" id="PS00941">
    <property type="entry name" value="CARBOXYLESTERASE_B_2"/>
    <property type="match status" value="1"/>
</dbReference>
<dbReference type="ESTHER" id="pyrom-u4kwa3">
    <property type="family name" value="Fungal_carboxylesterase_lipase"/>
</dbReference>
<keyword evidence="1" id="KW-0732">Signal</keyword>
<evidence type="ECO:0000256" key="1">
    <source>
        <dbReference type="SAM" id="SignalP"/>
    </source>
</evidence>
<dbReference type="STRING" id="1076935.U4KWA3"/>
<evidence type="ECO:0000313" key="4">
    <source>
        <dbReference type="Proteomes" id="UP000018144"/>
    </source>
</evidence>
<protein>
    <submittedName>
        <fullName evidence="3">Similar to Lipase 3 acc. no. P32947</fullName>
    </submittedName>
</protein>
<dbReference type="Proteomes" id="UP000018144">
    <property type="component" value="Unassembled WGS sequence"/>
</dbReference>
<proteinExistence type="predicted"/>
<feature type="domain" description="Carboxylesterase type B" evidence="2">
    <location>
        <begin position="52"/>
        <end position="510"/>
    </location>
</feature>
<organism evidence="3 4">
    <name type="scientific">Pyronema omphalodes (strain CBS 100304)</name>
    <name type="common">Pyronema confluens</name>
    <dbReference type="NCBI Taxonomy" id="1076935"/>
    <lineage>
        <taxon>Eukaryota</taxon>
        <taxon>Fungi</taxon>
        <taxon>Dikarya</taxon>
        <taxon>Ascomycota</taxon>
        <taxon>Pezizomycotina</taxon>
        <taxon>Pezizomycetes</taxon>
        <taxon>Pezizales</taxon>
        <taxon>Pyronemataceae</taxon>
        <taxon>Pyronema</taxon>
    </lineage>
</organism>
<dbReference type="OMA" id="WDANIWA"/>
<dbReference type="InterPro" id="IPR002018">
    <property type="entry name" value="CarbesteraseB"/>
</dbReference>
<evidence type="ECO:0000259" key="2">
    <source>
        <dbReference type="Pfam" id="PF00135"/>
    </source>
</evidence>
<dbReference type="Gene3D" id="3.40.50.1820">
    <property type="entry name" value="alpha/beta hydrolase"/>
    <property type="match status" value="1"/>
</dbReference>
<dbReference type="OrthoDB" id="408631at2759"/>
<feature type="chain" id="PRO_5004650792" evidence="1">
    <location>
        <begin position="18"/>
        <end position="564"/>
    </location>
</feature>
<dbReference type="InterPro" id="IPR050309">
    <property type="entry name" value="Type-B_Carboxylest/Lipase"/>
</dbReference>
<name>U4KWA3_PYROM</name>
<dbReference type="Pfam" id="PF00135">
    <property type="entry name" value="COesterase"/>
    <property type="match status" value="1"/>
</dbReference>
<sequence>MLALSFLFASFLVPAIAAPAPVNIGLGIEFGPGSNDLPTLKLPYATYKAYSYDVTDDYYTFRNIRFAAPPVGERRWQKPAPPENQTGIQDGSVGFQCPQALPDRLSFAYPLLANLEPYSEDCLFLDVLVPGKAIRGEVKDLPVMVWLFGGGYVLGSKSFFLYDGHPLLKAADNNMIYVAPNYRLGAFGFLAGTHVEKDGVPNSAFWDQRAAFQWVQDHISLVGGNPSSVTAMGESAGAGSIMHQLVAERGKLQPQFHRAIFQSPAFEPIYDEIKINITYSAFESAAGCAGQGLSCLRSKSMEELQNANLKVVGASQYGSFGFGPAVDNVMIFDLPGVEFARGNFWKGLEGVVVGHNTNEGVIFADPTKVTNKQMDALMLTNFPKMSAAGQAALKRLYPEPGLFKEYKTNFQRLNAFIGDWSVNCNARYISEAYKGKSWAYSFSVPPGIHAMDLVFTFFRTDLNLWNIFQLDIDIDFITQKNLATGFQSYLTSFVRSGDPNKYRQKGGIPWTIDMPKAEFGKTVKALDVGLLGFKRINDDLMDQEKCGFWGSAVWTGRDGYTFEK</sequence>